<comment type="caution">
    <text evidence="8">The sequence shown here is derived from an EMBL/GenBank/DDBJ whole genome shotgun (WGS) entry which is preliminary data.</text>
</comment>
<keyword evidence="4" id="KW-0175">Coiled coil</keyword>
<evidence type="ECO:0000256" key="3">
    <source>
        <dbReference type="ARBA" id="ARBA00022483"/>
    </source>
</evidence>
<name>A0A8H3TWZ5_9TREE</name>
<feature type="domain" description="Exocyst complex component Sec10 N-terminal" evidence="7">
    <location>
        <begin position="73"/>
        <end position="178"/>
    </location>
</feature>
<evidence type="ECO:0000256" key="1">
    <source>
        <dbReference type="ARBA" id="ARBA00006572"/>
    </source>
</evidence>
<feature type="domain" description="Exocyst complex component Sec10-like alpha-helical bundle" evidence="6">
    <location>
        <begin position="211"/>
        <end position="917"/>
    </location>
</feature>
<dbReference type="InterPro" id="IPR048627">
    <property type="entry name" value="Sec10_HB"/>
</dbReference>
<feature type="compositionally biased region" description="Basic and acidic residues" evidence="5">
    <location>
        <begin position="16"/>
        <end position="25"/>
    </location>
</feature>
<evidence type="ECO:0000256" key="2">
    <source>
        <dbReference type="ARBA" id="ARBA00022448"/>
    </source>
</evidence>
<accession>A0A8H3TWZ5</accession>
<proteinExistence type="inferred from homology"/>
<reference evidence="8" key="1">
    <citation type="submission" date="2020-07" db="EMBL/GenBank/DDBJ databases">
        <title>Draft Genome Sequence of a Deep-Sea Yeast, Naganishia (Cryptococcus) liquefaciens strain N6.</title>
        <authorList>
            <person name="Han Y.W."/>
            <person name="Kajitani R."/>
            <person name="Morimoto H."/>
            <person name="Parhat M."/>
            <person name="Tsubouchi H."/>
            <person name="Bakenova O."/>
            <person name="Ogata M."/>
            <person name="Argunhan B."/>
            <person name="Aoki R."/>
            <person name="Kajiwara S."/>
            <person name="Itoh T."/>
            <person name="Iwasaki H."/>
        </authorList>
    </citation>
    <scope>NUCLEOTIDE SEQUENCE</scope>
    <source>
        <strain evidence="8">N6</strain>
    </source>
</reference>
<dbReference type="Proteomes" id="UP000620104">
    <property type="component" value="Unassembled WGS sequence"/>
</dbReference>
<evidence type="ECO:0008006" key="10">
    <source>
        <dbReference type="Google" id="ProtNLM"/>
    </source>
</evidence>
<evidence type="ECO:0000256" key="4">
    <source>
        <dbReference type="ARBA" id="ARBA00023054"/>
    </source>
</evidence>
<dbReference type="Pfam" id="PF20667">
    <property type="entry name" value="Sec10_N"/>
    <property type="match status" value="1"/>
</dbReference>
<dbReference type="GO" id="GO:0006893">
    <property type="term" value="P:Golgi to plasma membrane transport"/>
    <property type="evidence" value="ECO:0007669"/>
    <property type="project" value="TreeGrafter"/>
</dbReference>
<dbReference type="PANTHER" id="PTHR12100:SF0">
    <property type="entry name" value="EXOCYST COMPLEX COMPONENT 5"/>
    <property type="match status" value="1"/>
</dbReference>
<keyword evidence="2" id="KW-0813">Transport</keyword>
<dbReference type="EMBL" id="BLZA01000030">
    <property type="protein sequence ID" value="GHJ88672.1"/>
    <property type="molecule type" value="Genomic_DNA"/>
</dbReference>
<dbReference type="OrthoDB" id="125856at2759"/>
<gene>
    <name evidence="8" type="ORF">NliqN6_5074</name>
</gene>
<evidence type="ECO:0000259" key="7">
    <source>
        <dbReference type="Pfam" id="PF20667"/>
    </source>
</evidence>
<keyword evidence="9" id="KW-1185">Reference proteome</keyword>
<evidence type="ECO:0000256" key="5">
    <source>
        <dbReference type="SAM" id="MobiDB-lite"/>
    </source>
</evidence>
<feature type="compositionally biased region" description="Polar residues" evidence="5">
    <location>
        <begin position="981"/>
        <end position="1005"/>
    </location>
</feature>
<organism evidence="8 9">
    <name type="scientific">Naganishia liquefaciens</name>
    <dbReference type="NCBI Taxonomy" id="104408"/>
    <lineage>
        <taxon>Eukaryota</taxon>
        <taxon>Fungi</taxon>
        <taxon>Dikarya</taxon>
        <taxon>Basidiomycota</taxon>
        <taxon>Agaricomycotina</taxon>
        <taxon>Tremellomycetes</taxon>
        <taxon>Filobasidiales</taxon>
        <taxon>Filobasidiaceae</taxon>
        <taxon>Naganishia</taxon>
    </lineage>
</organism>
<feature type="region of interest" description="Disordered" evidence="5">
    <location>
        <begin position="981"/>
        <end position="1025"/>
    </location>
</feature>
<feature type="region of interest" description="Disordered" evidence="5">
    <location>
        <begin position="582"/>
        <end position="609"/>
    </location>
</feature>
<evidence type="ECO:0000259" key="6">
    <source>
        <dbReference type="Pfam" id="PF07393"/>
    </source>
</evidence>
<dbReference type="GO" id="GO:0006887">
    <property type="term" value="P:exocytosis"/>
    <property type="evidence" value="ECO:0007669"/>
    <property type="project" value="UniProtKB-KW"/>
</dbReference>
<comment type="similarity">
    <text evidence="1">Belongs to the SEC10 family.</text>
</comment>
<dbReference type="PANTHER" id="PTHR12100">
    <property type="entry name" value="SEC10"/>
    <property type="match status" value="1"/>
</dbReference>
<dbReference type="AlphaFoldDB" id="A0A8H3TWZ5"/>
<sequence length="1025" mass="113233">MATQGPPTGRALTAPKKPERRDTSKTSRVISSDSPLAKHVKNLEHNFNVETFIGDLTENVIEEPKSKSGAFDPSPYNKVFSPALDHLLALQKQVATKTRRLEEEMKIAERDYAGRLRDLHGDFVAVGSTFSSLEGKITGVGRTATRIGEQLETLHHFRSLAQSVSLLLSYYLSIAHPPTPVQNPDGTESTPQTPLEILFATRSSRDGRTKLAVILRRLSALAKDVSENAAAANLVHASQEEEGEKTESVSKADLEKAEKIRAEVSKFAEQFEKECLRLFDKSYRKGDVKMMAHCARTLQSFNGGTSCIQMYVNQHDFFISQDRFLQKSDGIDGYQVQNQEAQSKKISDLEHRWRDINDPQKPAPEREPGLDALFDEIRVTVSQEAQIIQAVFPDKEEVMKVFLQRVFAQVIQQHLEHLFQKASALGDLALLRILRLTNVKCAALVEDLKRYDFSSGGQLVAGTVNEKSADNSSPLAAMLDLCMEEMFMTYLDAGRYLELETRWLTGNYKDMLSAFERYHLNIIKSKPHSLLDRVVNQLSSSSTIPSTQGNAPGGTGAASTAAAWLHKYGGVANSFGNTASGNASHAVSGRASPAPSGPATPRLEDQSQADNAARLKGNEADAALETSLAERMLKLHAEAVGRVVELSLPGDIPKNTNIIAHILMDHIGRNYVELALDSLIARLDVFDGKTEPPITSLLALKQADYILHLWQRYSATALLPLTSSSVTVRKQYSQANASATSRIEGKANMLIQKTIDAVMVWLANILKKQKSNDFKPKDEESSFARMLTEPCQACCAFLEKLKSIIEKSINGKNAQSFLLEIGMVFHALLLEHFKKFPVNPTGGLMLTKDLAAYQDVVKSFGIPELNDRFDMLRQLGNSFIVQPDVLRSYLTEAHLGKVDARLLRPYLAQRSDYASFSRRFLEDEGLSGQEQLTDDDFTKGLSRGSRLSIGAGAGMSRLRDLLKAVDEHAFGHERRTIGNNSAINVKDVSQGTSNDKGRSVESTASKPARQSHLPPPNRTFVMPIV</sequence>
<dbReference type="InterPro" id="IPR009976">
    <property type="entry name" value="Sec10-like"/>
</dbReference>
<protein>
    <recommendedName>
        <fullName evidence="10">Exocyst complex component Sec10</fullName>
    </recommendedName>
</protein>
<dbReference type="InterPro" id="IPR048625">
    <property type="entry name" value="Sec10_N"/>
</dbReference>
<feature type="region of interest" description="Disordered" evidence="5">
    <location>
        <begin position="1"/>
        <end position="32"/>
    </location>
</feature>
<evidence type="ECO:0000313" key="8">
    <source>
        <dbReference type="EMBL" id="GHJ88672.1"/>
    </source>
</evidence>
<keyword evidence="3" id="KW-0268">Exocytosis</keyword>
<dbReference type="GO" id="GO:0000145">
    <property type="term" value="C:exocyst"/>
    <property type="evidence" value="ECO:0007669"/>
    <property type="project" value="TreeGrafter"/>
</dbReference>
<dbReference type="Pfam" id="PF07393">
    <property type="entry name" value="Sec10_HB"/>
    <property type="match status" value="1"/>
</dbReference>
<evidence type="ECO:0000313" key="9">
    <source>
        <dbReference type="Proteomes" id="UP000620104"/>
    </source>
</evidence>